<comment type="caution">
    <text evidence="1">The sequence shown here is derived from an EMBL/GenBank/DDBJ whole genome shotgun (WGS) entry which is preliminary data.</text>
</comment>
<gene>
    <name evidence="1" type="ORF">EB796_006044</name>
</gene>
<reference evidence="1" key="1">
    <citation type="submission" date="2020-06" db="EMBL/GenBank/DDBJ databases">
        <title>Draft genome of Bugula neritina, a colonial animal packing powerful symbionts and potential medicines.</title>
        <authorList>
            <person name="Rayko M."/>
        </authorList>
    </citation>
    <scope>NUCLEOTIDE SEQUENCE [LARGE SCALE GENOMIC DNA]</scope>
    <source>
        <strain evidence="1">Kwan_BN1</strain>
    </source>
</reference>
<sequence length="236" mass="26106">MNSRGWCDSTLDLVIQNGSRCLLMKGYCEPTLKQNLLGRGVIVLENTSYSILSYISQSTDTPIIHYPDVSSLIFNCEVKLSPLYKNASHLVNIELGVDLSLVSPPMLTAILCSPSKDSSFILEERFKHALSRLKSIVVSGRCLVNVSLRDIVNHLHLHTDLWRCGDVMLQASTRIFIEELSSLAMSTQSSHDIQLVNDVTTTISAWETALSLCKYISSVSVLVKVGEKTPFSVNNS</sequence>
<dbReference type="AlphaFoldDB" id="A0A7J7KAG2"/>
<organism evidence="1 2">
    <name type="scientific">Bugula neritina</name>
    <name type="common">Brown bryozoan</name>
    <name type="synonym">Sertularia neritina</name>
    <dbReference type="NCBI Taxonomy" id="10212"/>
    <lineage>
        <taxon>Eukaryota</taxon>
        <taxon>Metazoa</taxon>
        <taxon>Spiralia</taxon>
        <taxon>Lophotrochozoa</taxon>
        <taxon>Bryozoa</taxon>
        <taxon>Gymnolaemata</taxon>
        <taxon>Cheilostomatida</taxon>
        <taxon>Flustrina</taxon>
        <taxon>Buguloidea</taxon>
        <taxon>Bugulidae</taxon>
        <taxon>Bugula</taxon>
    </lineage>
</organism>
<keyword evidence="2" id="KW-1185">Reference proteome</keyword>
<dbReference type="EMBL" id="VXIV02000849">
    <property type="protein sequence ID" value="KAF6035649.1"/>
    <property type="molecule type" value="Genomic_DNA"/>
</dbReference>
<accession>A0A7J7KAG2</accession>
<proteinExistence type="predicted"/>
<evidence type="ECO:0000313" key="1">
    <source>
        <dbReference type="EMBL" id="KAF6035649.1"/>
    </source>
</evidence>
<evidence type="ECO:0000313" key="2">
    <source>
        <dbReference type="Proteomes" id="UP000593567"/>
    </source>
</evidence>
<name>A0A7J7KAG2_BUGNE</name>
<dbReference type="Proteomes" id="UP000593567">
    <property type="component" value="Unassembled WGS sequence"/>
</dbReference>
<protein>
    <submittedName>
        <fullName evidence="1">Uncharacterized protein</fullName>
    </submittedName>
</protein>